<dbReference type="Gene3D" id="1.20.58.2010">
    <property type="entry name" value="PRONE domain, subdomain 1"/>
    <property type="match status" value="2"/>
</dbReference>
<gene>
    <name evidence="5" type="ORF">ZIOFF_031678</name>
</gene>
<evidence type="ECO:0000259" key="4">
    <source>
        <dbReference type="PROSITE" id="PS51334"/>
    </source>
</evidence>
<feature type="region of interest" description="Disordered" evidence="3">
    <location>
        <begin position="1"/>
        <end position="45"/>
    </location>
</feature>
<sequence>MEDATSNCGGAGQEGEAFSCSTEDENSSRSCSSFESKMVSDSDSKPDAVSKLKGALQMMSACDRVVQMRNDAFILHAVCIRLEIELMRERLSKLLLGEDMSGCGKGVCTALTISNAITNLCATVFGQLWRLEPLPPEKKSMWRREMEWLLCVCDYIVELIPSSQTSPDGSKHEVMTCKPRPDLCINLPALRKLDNMLLEILDSFSDPEFWYVDQGIMGSDSDSLVSFRKKIHQHNEKWWLPVPRVPLNGLRESARKHLQHKRDCANQILKASVAINSNTLAEMEVPDSYLDSLPKLKFEILNLRASMGELLYRYLTSEQFSPNRFLDCLDLSSEHQALEISNHIEASIYVWRSRKSASSHQNSTTRTSWGLVRDMVVDAKKRAAFADRAENILLCLKQRFPGLTQTNLDVCKIQFNKDIGKSILEGYSRVLESLAFNIIARIDELLRVDDLSKHLKIGFVEPKRPSFLHSVPSLDTARVTAYSTQNFSPVAVTNPAREERFAILNGKSHNHGLGMKKILTSYLSAQVKGKNSGNVVQCAEI</sequence>
<dbReference type="InterPro" id="IPR005512">
    <property type="entry name" value="PRONE_dom"/>
</dbReference>
<evidence type="ECO:0000256" key="3">
    <source>
        <dbReference type="SAM" id="MobiDB-lite"/>
    </source>
</evidence>
<dbReference type="GO" id="GO:0005085">
    <property type="term" value="F:guanyl-nucleotide exchange factor activity"/>
    <property type="evidence" value="ECO:0007669"/>
    <property type="project" value="UniProtKB-UniRule"/>
</dbReference>
<evidence type="ECO:0000256" key="2">
    <source>
        <dbReference type="PROSITE-ProRule" id="PRU00663"/>
    </source>
</evidence>
<dbReference type="PROSITE" id="PS51334">
    <property type="entry name" value="PRONE"/>
    <property type="match status" value="1"/>
</dbReference>
<keyword evidence="1 2" id="KW-0344">Guanine-nucleotide releasing factor</keyword>
<dbReference type="Pfam" id="PF03759">
    <property type="entry name" value="PRONE"/>
    <property type="match status" value="1"/>
</dbReference>
<dbReference type="Proteomes" id="UP000734854">
    <property type="component" value="Unassembled WGS sequence"/>
</dbReference>
<comment type="caution">
    <text evidence="5">The sequence shown here is derived from an EMBL/GenBank/DDBJ whole genome shotgun (WGS) entry which is preliminary data.</text>
</comment>
<dbReference type="FunFam" id="1.20.58.2010:FF:000001">
    <property type="entry name" value="Rop guanine nucleotide exchange factor 14"/>
    <property type="match status" value="1"/>
</dbReference>
<reference evidence="5 6" key="1">
    <citation type="submission" date="2020-08" db="EMBL/GenBank/DDBJ databases">
        <title>Plant Genome Project.</title>
        <authorList>
            <person name="Zhang R.-G."/>
        </authorList>
    </citation>
    <scope>NUCLEOTIDE SEQUENCE [LARGE SCALE GENOMIC DNA]</scope>
    <source>
        <tissue evidence="5">Rhizome</tissue>
    </source>
</reference>
<accession>A0A8J5GML0</accession>
<feature type="domain" description="PRONE" evidence="4">
    <location>
        <begin position="74"/>
        <end position="459"/>
    </location>
</feature>
<dbReference type="PANTHER" id="PTHR33101">
    <property type="entry name" value="ROP GUANINE NUCLEOTIDE EXCHANGE FACTOR 1"/>
    <property type="match status" value="1"/>
</dbReference>
<protein>
    <recommendedName>
        <fullName evidence="4">PRONE domain-containing protein</fullName>
    </recommendedName>
</protein>
<dbReference type="EMBL" id="JACMSC010000009">
    <property type="protein sequence ID" value="KAG6506355.1"/>
    <property type="molecule type" value="Genomic_DNA"/>
</dbReference>
<dbReference type="InterPro" id="IPR038937">
    <property type="entry name" value="RopGEF"/>
</dbReference>
<evidence type="ECO:0000256" key="1">
    <source>
        <dbReference type="ARBA" id="ARBA00022658"/>
    </source>
</evidence>
<evidence type="ECO:0000313" key="5">
    <source>
        <dbReference type="EMBL" id="KAG6506355.1"/>
    </source>
</evidence>
<dbReference type="PANTHER" id="PTHR33101:SF14">
    <property type="entry name" value="ROP GUANINE NUCLEOTIDE EXCHANGE FACTOR 7"/>
    <property type="match status" value="1"/>
</dbReference>
<organism evidence="5 6">
    <name type="scientific">Zingiber officinale</name>
    <name type="common">Ginger</name>
    <name type="synonym">Amomum zingiber</name>
    <dbReference type="NCBI Taxonomy" id="94328"/>
    <lineage>
        <taxon>Eukaryota</taxon>
        <taxon>Viridiplantae</taxon>
        <taxon>Streptophyta</taxon>
        <taxon>Embryophyta</taxon>
        <taxon>Tracheophyta</taxon>
        <taxon>Spermatophyta</taxon>
        <taxon>Magnoliopsida</taxon>
        <taxon>Liliopsida</taxon>
        <taxon>Zingiberales</taxon>
        <taxon>Zingiberaceae</taxon>
        <taxon>Zingiber</taxon>
    </lineage>
</organism>
<name>A0A8J5GML0_ZINOF</name>
<keyword evidence="6" id="KW-1185">Reference proteome</keyword>
<proteinExistence type="predicted"/>
<evidence type="ECO:0000313" key="6">
    <source>
        <dbReference type="Proteomes" id="UP000734854"/>
    </source>
</evidence>
<dbReference type="AlphaFoldDB" id="A0A8J5GML0"/>
<dbReference type="FunFam" id="1.20.58.2010:FF:000003">
    <property type="entry name" value="Rop guanine nucleotide exchange factor 14"/>
    <property type="match status" value="1"/>
</dbReference>